<feature type="transmembrane region" description="Helical" evidence="7">
    <location>
        <begin position="15"/>
        <end position="35"/>
    </location>
</feature>
<dbReference type="AlphaFoldDB" id="A0A0P0DEY2"/>
<reference evidence="10 11" key="1">
    <citation type="submission" date="2015-10" db="EMBL/GenBank/DDBJ databases">
        <authorList>
            <person name="Gilbert D.G."/>
        </authorList>
    </citation>
    <scope>NUCLEOTIDE SEQUENCE [LARGE SCALE GENOMIC DNA]</scope>
    <source>
        <strain evidence="11">HZ-22</strain>
    </source>
</reference>
<dbReference type="Gene3D" id="3.30.240.20">
    <property type="entry name" value="bsu07140 like domains"/>
    <property type="match status" value="1"/>
</dbReference>
<dbReference type="GO" id="GO:0005886">
    <property type="term" value="C:plasma membrane"/>
    <property type="evidence" value="ECO:0007669"/>
    <property type="project" value="UniProtKB-SubCell"/>
</dbReference>
<dbReference type="InterPro" id="IPR007353">
    <property type="entry name" value="DUF421"/>
</dbReference>
<keyword evidence="6 7" id="KW-0472">Membrane</keyword>
<evidence type="ECO:0000259" key="8">
    <source>
        <dbReference type="Pfam" id="PF04239"/>
    </source>
</evidence>
<name>A0A0P0DEY2_9FLAO</name>
<evidence type="ECO:0000256" key="4">
    <source>
        <dbReference type="ARBA" id="ARBA00022692"/>
    </source>
</evidence>
<evidence type="ECO:0000256" key="6">
    <source>
        <dbReference type="ARBA" id="ARBA00023136"/>
    </source>
</evidence>
<dbReference type="PANTHER" id="PTHR34582">
    <property type="entry name" value="UPF0702 TRANSMEMBRANE PROTEIN YCAP"/>
    <property type="match status" value="1"/>
</dbReference>
<evidence type="ECO:0000313" key="11">
    <source>
        <dbReference type="Proteomes" id="UP000057981"/>
    </source>
</evidence>
<keyword evidence="11" id="KW-1185">Reference proteome</keyword>
<dbReference type="EMBL" id="CP012898">
    <property type="protein sequence ID" value="ALJ06700.1"/>
    <property type="molecule type" value="Genomic_DNA"/>
</dbReference>
<comment type="similarity">
    <text evidence="2">Belongs to the UPF0702 family.</text>
</comment>
<feature type="domain" description="YetF C-terminal" evidence="8">
    <location>
        <begin position="92"/>
        <end position="161"/>
    </location>
</feature>
<evidence type="ECO:0000256" key="1">
    <source>
        <dbReference type="ARBA" id="ARBA00004651"/>
    </source>
</evidence>
<accession>A0A0P0DEY2</accession>
<evidence type="ECO:0000256" key="7">
    <source>
        <dbReference type="SAM" id="Phobius"/>
    </source>
</evidence>
<evidence type="ECO:0000256" key="5">
    <source>
        <dbReference type="ARBA" id="ARBA00022989"/>
    </source>
</evidence>
<evidence type="ECO:0000256" key="3">
    <source>
        <dbReference type="ARBA" id="ARBA00022475"/>
    </source>
</evidence>
<evidence type="ECO:0000313" key="10">
    <source>
        <dbReference type="EMBL" id="ALJ06700.1"/>
    </source>
</evidence>
<feature type="transmembrane region" description="Helical" evidence="7">
    <location>
        <begin position="70"/>
        <end position="90"/>
    </location>
</feature>
<evidence type="ECO:0000256" key="2">
    <source>
        <dbReference type="ARBA" id="ARBA00006448"/>
    </source>
</evidence>
<keyword evidence="3" id="KW-1003">Cell membrane</keyword>
<dbReference type="KEGG" id="ahz:APS56_02810"/>
<feature type="domain" description="YetF-like N-terminal transmembrane" evidence="9">
    <location>
        <begin position="27"/>
        <end position="84"/>
    </location>
</feature>
<dbReference type="Proteomes" id="UP000057981">
    <property type="component" value="Chromosome"/>
</dbReference>
<comment type="subcellular location">
    <subcellularLocation>
        <location evidence="1">Cell membrane</location>
        <topology evidence="1">Multi-pass membrane protein</topology>
    </subcellularLocation>
</comment>
<dbReference type="InterPro" id="IPR023090">
    <property type="entry name" value="UPF0702_alpha/beta_dom_sf"/>
</dbReference>
<proteinExistence type="inferred from homology"/>
<dbReference type="Pfam" id="PF04239">
    <property type="entry name" value="DUF421"/>
    <property type="match status" value="1"/>
</dbReference>
<keyword evidence="4 7" id="KW-0812">Transmembrane</keyword>
<dbReference type="PATRIC" id="fig|1736674.3.peg.584"/>
<dbReference type="STRING" id="1736674.APS56_02810"/>
<organism evidence="10 11">
    <name type="scientific">Pseudalgibacter alginicilyticus</name>
    <dbReference type="NCBI Taxonomy" id="1736674"/>
    <lineage>
        <taxon>Bacteria</taxon>
        <taxon>Pseudomonadati</taxon>
        <taxon>Bacteroidota</taxon>
        <taxon>Flavobacteriia</taxon>
        <taxon>Flavobacteriales</taxon>
        <taxon>Flavobacteriaceae</taxon>
        <taxon>Pseudalgibacter</taxon>
    </lineage>
</organism>
<keyword evidence="5 7" id="KW-1133">Transmembrane helix</keyword>
<dbReference type="Pfam" id="PF20730">
    <property type="entry name" value="YetF_N"/>
    <property type="match status" value="1"/>
</dbReference>
<evidence type="ECO:0008006" key="12">
    <source>
        <dbReference type="Google" id="ProtNLM"/>
    </source>
</evidence>
<evidence type="ECO:0000259" key="9">
    <source>
        <dbReference type="Pfam" id="PF20730"/>
    </source>
</evidence>
<dbReference type="PANTHER" id="PTHR34582:SF6">
    <property type="entry name" value="UPF0702 TRANSMEMBRANE PROTEIN YCAP"/>
    <property type="match status" value="1"/>
</dbReference>
<sequence>MKAWSNLFDTTTNSLLLIFLTSIGIYVAVILYTRIAGKRSFSKMSSFDFAMTVAVGSMIATTILSKSVSLLEGGVGLIMVYGLQLIAATFRRYKWFRQFIDNQPTLLMDGEILLHDNMKAVRVTEGDLRSKLRESNVAKLSEVKAVIFETTGNLVVVHKDHNCPVDDWILKDVKR</sequence>
<feature type="transmembrane region" description="Helical" evidence="7">
    <location>
        <begin position="47"/>
        <end position="64"/>
    </location>
</feature>
<protein>
    <recommendedName>
        <fullName evidence="12">DUF421 domain-containing protein</fullName>
    </recommendedName>
</protein>
<gene>
    <name evidence="10" type="ORF">APS56_02810</name>
</gene>
<dbReference type="InterPro" id="IPR048454">
    <property type="entry name" value="YetF_N"/>
</dbReference>